<gene>
    <name evidence="1" type="ORF">T11_14420</name>
</gene>
<organism evidence="1 2">
    <name type="scientific">Trichinella zimbabwensis</name>
    <dbReference type="NCBI Taxonomy" id="268475"/>
    <lineage>
        <taxon>Eukaryota</taxon>
        <taxon>Metazoa</taxon>
        <taxon>Ecdysozoa</taxon>
        <taxon>Nematoda</taxon>
        <taxon>Enoplea</taxon>
        <taxon>Dorylaimia</taxon>
        <taxon>Trichinellida</taxon>
        <taxon>Trichinellidae</taxon>
        <taxon>Trichinella</taxon>
    </lineage>
</organism>
<proteinExistence type="predicted"/>
<name>A0A0V1GK08_9BILA</name>
<evidence type="ECO:0000313" key="1">
    <source>
        <dbReference type="EMBL" id="KRY98496.1"/>
    </source>
</evidence>
<protein>
    <submittedName>
        <fullName evidence="1">Uncharacterized protein</fullName>
    </submittedName>
</protein>
<dbReference type="EMBL" id="JYDP01001337">
    <property type="protein sequence ID" value="KRY98496.1"/>
    <property type="molecule type" value="Genomic_DNA"/>
</dbReference>
<accession>A0A0V1GK08</accession>
<comment type="caution">
    <text evidence="1">The sequence shown here is derived from an EMBL/GenBank/DDBJ whole genome shotgun (WGS) entry which is preliminary data.</text>
</comment>
<dbReference type="Proteomes" id="UP000055024">
    <property type="component" value="Unassembled WGS sequence"/>
</dbReference>
<dbReference type="AlphaFoldDB" id="A0A0V1GK08"/>
<reference evidence="1 2" key="1">
    <citation type="submission" date="2015-01" db="EMBL/GenBank/DDBJ databases">
        <title>Evolution of Trichinella species and genotypes.</title>
        <authorList>
            <person name="Korhonen P.K."/>
            <person name="Edoardo P."/>
            <person name="Giuseppe L.R."/>
            <person name="Gasser R.B."/>
        </authorList>
    </citation>
    <scope>NUCLEOTIDE SEQUENCE [LARGE SCALE GENOMIC DNA]</scope>
    <source>
        <strain evidence="1">ISS1029</strain>
    </source>
</reference>
<keyword evidence="2" id="KW-1185">Reference proteome</keyword>
<sequence>MKLWDFLTPEWHYLFTKRNFHFGALLYESIDAGCSFPSNLYLEKSFDENAPYTN</sequence>
<dbReference type="OrthoDB" id="5932485at2759"/>
<evidence type="ECO:0000313" key="2">
    <source>
        <dbReference type="Proteomes" id="UP000055024"/>
    </source>
</evidence>